<evidence type="ECO:0000313" key="4">
    <source>
        <dbReference type="Proteomes" id="UP000677152"/>
    </source>
</evidence>
<dbReference type="InterPro" id="IPR016181">
    <property type="entry name" value="Acyl_CoA_acyltransferase"/>
</dbReference>
<dbReference type="Proteomes" id="UP000677152">
    <property type="component" value="Chromosome"/>
</dbReference>
<evidence type="ECO:0000259" key="2">
    <source>
        <dbReference type="PROSITE" id="PS51186"/>
    </source>
</evidence>
<dbReference type="CDD" id="cd04301">
    <property type="entry name" value="NAT_SF"/>
    <property type="match status" value="1"/>
</dbReference>
<reference evidence="3" key="1">
    <citation type="submission" date="2021-04" db="EMBL/GenBank/DDBJ databases">
        <title>Genomic sequence of Actinosynnema pretiosum subsp. pretiosum ATCC 31280 (C-14919).</title>
        <authorList>
            <person name="Bai L."/>
            <person name="Wang X."/>
            <person name="Xiao Y."/>
        </authorList>
    </citation>
    <scope>NUCLEOTIDE SEQUENCE</scope>
    <source>
        <strain evidence="3">ATCC 31280</strain>
    </source>
</reference>
<organism evidence="3 4">
    <name type="scientific">Actinosynnema pretiosum subsp. pretiosum</name>
    <dbReference type="NCBI Taxonomy" id="103721"/>
    <lineage>
        <taxon>Bacteria</taxon>
        <taxon>Bacillati</taxon>
        <taxon>Actinomycetota</taxon>
        <taxon>Actinomycetes</taxon>
        <taxon>Pseudonocardiales</taxon>
        <taxon>Pseudonocardiaceae</taxon>
        <taxon>Actinosynnema</taxon>
    </lineage>
</organism>
<dbReference type="Gene3D" id="3.40.630.30">
    <property type="match status" value="1"/>
</dbReference>
<feature type="domain" description="N-acetyltransferase" evidence="2">
    <location>
        <begin position="37"/>
        <end position="169"/>
    </location>
</feature>
<dbReference type="GO" id="GO:0016747">
    <property type="term" value="F:acyltransferase activity, transferring groups other than amino-acyl groups"/>
    <property type="evidence" value="ECO:0007669"/>
    <property type="project" value="InterPro"/>
</dbReference>
<proteinExistence type="predicted"/>
<gene>
    <name evidence="3" type="ORF">KCV87_03595</name>
</gene>
<dbReference type="AlphaFoldDB" id="A0AA45R520"/>
<evidence type="ECO:0000256" key="1">
    <source>
        <dbReference type="SAM" id="MobiDB-lite"/>
    </source>
</evidence>
<feature type="compositionally biased region" description="Basic and acidic residues" evidence="1">
    <location>
        <begin position="26"/>
        <end position="39"/>
    </location>
</feature>
<evidence type="ECO:0000313" key="3">
    <source>
        <dbReference type="EMBL" id="QUF05208.1"/>
    </source>
</evidence>
<dbReference type="SUPFAM" id="SSF55729">
    <property type="entry name" value="Acyl-CoA N-acyltransferases (Nat)"/>
    <property type="match status" value="1"/>
</dbReference>
<sequence>MSKIRERPPASPPTGKSSGRAGARPRPWEPDRVHRDYELHPTPPSVADYLRLRAESGLSPKTAEQAAAALPGAWASFHVTHADGGTVGMGRVLGDGGWYFHVVDMAVLPDHQGRGVGGAIMDALLRRIREAAPPGAFVTLLADAPGRPLYLKHGFTETAPGSIGMALTL</sequence>
<dbReference type="PROSITE" id="PS51186">
    <property type="entry name" value="GNAT"/>
    <property type="match status" value="1"/>
</dbReference>
<feature type="region of interest" description="Disordered" evidence="1">
    <location>
        <begin position="1"/>
        <end position="42"/>
    </location>
</feature>
<dbReference type="InterPro" id="IPR000182">
    <property type="entry name" value="GNAT_dom"/>
</dbReference>
<dbReference type="EMBL" id="CP073249">
    <property type="protein sequence ID" value="QUF05208.1"/>
    <property type="molecule type" value="Genomic_DNA"/>
</dbReference>
<protein>
    <submittedName>
        <fullName evidence="3">GNAT family N-acetyltransferase</fullName>
    </submittedName>
</protein>
<dbReference type="Pfam" id="PF13508">
    <property type="entry name" value="Acetyltransf_7"/>
    <property type="match status" value="1"/>
</dbReference>
<accession>A0AA45R520</accession>
<name>A0AA45R520_9PSEU</name>